<dbReference type="PROSITE" id="PS51186">
    <property type="entry name" value="GNAT"/>
    <property type="match status" value="1"/>
</dbReference>
<evidence type="ECO:0000313" key="3">
    <source>
        <dbReference type="EMBL" id="KAG9395945.1"/>
    </source>
</evidence>
<dbReference type="GO" id="GO:0010484">
    <property type="term" value="F:histone H3 acetyltransferase activity"/>
    <property type="evidence" value="ECO:0007669"/>
    <property type="project" value="TreeGrafter"/>
</dbReference>
<dbReference type="OrthoDB" id="1937912at2759"/>
<dbReference type="InterPro" id="IPR016181">
    <property type="entry name" value="Acyl_CoA_acyltransferase"/>
</dbReference>
<evidence type="ECO:0000313" key="4">
    <source>
        <dbReference type="Proteomes" id="UP000717585"/>
    </source>
</evidence>
<dbReference type="PANTHER" id="PTHR45750">
    <property type="entry name" value="GH11602P"/>
    <property type="match status" value="1"/>
</dbReference>
<organism evidence="3 4">
    <name type="scientific">Carpediemonas membranifera</name>
    <dbReference type="NCBI Taxonomy" id="201153"/>
    <lineage>
        <taxon>Eukaryota</taxon>
        <taxon>Metamonada</taxon>
        <taxon>Carpediemonas-like organisms</taxon>
        <taxon>Carpediemonas</taxon>
    </lineage>
</organism>
<sequence length="349" mass="40005">MPAPYIARLVFDHHHHSFCIYRKRTEEEEQELLAKGADPDVLRSVENLVGAISFRSFPERNFIEIAFCAVHTEKRSTGVGRLMMALLKEHLKHIAREDEASGVDPKFVIKNILTYADNFAVGYFQKQGFFKRLTMDTDRHEGRIKHYDEAVLMQCDLYDHVDYLHVGTHLKVCRALILSRAGVSPISHSGESGELAVAHRQAVVDGLVTARPEMVPEMDEARLERVRQVSAALLDELTTGENGEMYRDLICPPSELPDGGQFPPGLQDTVWLGLIRERAHAGYYRTRIMLESDCTRFKDYTTFYREWMRNRPDRTPEHERYAIDAAQKLIERVRALDFDSEDGPATIND</sequence>
<keyword evidence="1" id="KW-0539">Nucleus</keyword>
<reference evidence="3" key="1">
    <citation type="submission" date="2021-05" db="EMBL/GenBank/DDBJ databases">
        <title>A free-living protist that lacks canonical eukaryotic 1 DNA replication and segregation systems.</title>
        <authorList>
            <person name="Salas-Leiva D.E."/>
            <person name="Tromer E.C."/>
            <person name="Curtis B.A."/>
            <person name="Jerlstrom-Hultqvist J."/>
            <person name="Kolisko M."/>
            <person name="Yi Z."/>
            <person name="Salas-Leiva J.S."/>
            <person name="Gallot-Lavallee L."/>
            <person name="Kops G.J.P.L."/>
            <person name="Archibald J.M."/>
            <person name="Simpson A.G.B."/>
            <person name="Roger A.J."/>
        </authorList>
    </citation>
    <scope>NUCLEOTIDE SEQUENCE</scope>
    <source>
        <strain evidence="3">BICM</strain>
    </source>
</reference>
<evidence type="ECO:0000259" key="2">
    <source>
        <dbReference type="PROSITE" id="PS51186"/>
    </source>
</evidence>
<dbReference type="EMBL" id="JAHDYR010000007">
    <property type="protein sequence ID" value="KAG9395945.1"/>
    <property type="molecule type" value="Genomic_DNA"/>
</dbReference>
<proteinExistence type="predicted"/>
<dbReference type="AlphaFoldDB" id="A0A8J6AZ81"/>
<dbReference type="CDD" id="cd04301">
    <property type="entry name" value="NAT_SF"/>
    <property type="match status" value="1"/>
</dbReference>
<protein>
    <submittedName>
        <fullName evidence="3">Acetyltransferase (GNAT) domain</fullName>
    </submittedName>
</protein>
<accession>A0A8J6AZ81</accession>
<dbReference type="PANTHER" id="PTHR45750:SF3">
    <property type="entry name" value="HISTONE ACETYLTRANSFERASE"/>
    <property type="match status" value="1"/>
</dbReference>
<gene>
    <name evidence="3" type="ORF">J8273_2294</name>
</gene>
<dbReference type="GO" id="GO:0045944">
    <property type="term" value="P:positive regulation of transcription by RNA polymerase II"/>
    <property type="evidence" value="ECO:0007669"/>
    <property type="project" value="TreeGrafter"/>
</dbReference>
<dbReference type="Pfam" id="PF00583">
    <property type="entry name" value="Acetyltransf_1"/>
    <property type="match status" value="1"/>
</dbReference>
<dbReference type="InterPro" id="IPR037800">
    <property type="entry name" value="GCN5"/>
</dbReference>
<evidence type="ECO:0000256" key="1">
    <source>
        <dbReference type="ARBA" id="ARBA00023242"/>
    </source>
</evidence>
<dbReference type="SUPFAM" id="SSF55729">
    <property type="entry name" value="Acyl-CoA N-acyltransferases (Nat)"/>
    <property type="match status" value="1"/>
</dbReference>
<dbReference type="GO" id="GO:0000123">
    <property type="term" value="C:histone acetyltransferase complex"/>
    <property type="evidence" value="ECO:0007669"/>
    <property type="project" value="TreeGrafter"/>
</dbReference>
<dbReference type="Proteomes" id="UP000717585">
    <property type="component" value="Unassembled WGS sequence"/>
</dbReference>
<comment type="caution">
    <text evidence="3">The sequence shown here is derived from an EMBL/GenBank/DDBJ whole genome shotgun (WGS) entry which is preliminary data.</text>
</comment>
<keyword evidence="4" id="KW-1185">Reference proteome</keyword>
<dbReference type="Gene3D" id="3.40.630.30">
    <property type="match status" value="1"/>
</dbReference>
<feature type="domain" description="N-acetyltransferase" evidence="2">
    <location>
        <begin position="1"/>
        <end position="158"/>
    </location>
</feature>
<name>A0A8J6AZ81_9EUKA</name>
<dbReference type="InterPro" id="IPR000182">
    <property type="entry name" value="GNAT_dom"/>
</dbReference>